<organism evidence="8 9">
    <name type="scientific">Candida oxycetoniae</name>
    <dbReference type="NCBI Taxonomy" id="497107"/>
    <lineage>
        <taxon>Eukaryota</taxon>
        <taxon>Fungi</taxon>
        <taxon>Dikarya</taxon>
        <taxon>Ascomycota</taxon>
        <taxon>Saccharomycotina</taxon>
        <taxon>Pichiomycetes</taxon>
        <taxon>Debaryomycetaceae</taxon>
        <taxon>Candida/Lodderomyces clade</taxon>
        <taxon>Candida</taxon>
    </lineage>
</organism>
<keyword evidence="5" id="KW-0333">Golgi apparatus</keyword>
<dbReference type="InterPro" id="IPR003689">
    <property type="entry name" value="ZIP"/>
</dbReference>
<keyword evidence="6 7" id="KW-0472">Membrane</keyword>
<evidence type="ECO:0000256" key="4">
    <source>
        <dbReference type="ARBA" id="ARBA00022989"/>
    </source>
</evidence>
<keyword evidence="3 7" id="KW-0812">Transmembrane</keyword>
<evidence type="ECO:0000313" key="9">
    <source>
        <dbReference type="Proteomes" id="UP001202479"/>
    </source>
</evidence>
<feature type="transmembrane region" description="Helical" evidence="7">
    <location>
        <begin position="124"/>
        <end position="144"/>
    </location>
</feature>
<evidence type="ECO:0000256" key="3">
    <source>
        <dbReference type="ARBA" id="ARBA00022692"/>
    </source>
</evidence>
<dbReference type="GeneID" id="73382313"/>
<comment type="caution">
    <text evidence="8">The sequence shown here is derived from an EMBL/GenBank/DDBJ whole genome shotgun (WGS) entry which is preliminary data.</text>
</comment>
<evidence type="ECO:0000256" key="6">
    <source>
        <dbReference type="ARBA" id="ARBA00023136"/>
    </source>
</evidence>
<feature type="transmembrane region" description="Helical" evidence="7">
    <location>
        <begin position="20"/>
        <end position="39"/>
    </location>
</feature>
<dbReference type="Proteomes" id="UP001202479">
    <property type="component" value="Unassembled WGS sequence"/>
</dbReference>
<comment type="subcellular location">
    <subcellularLocation>
        <location evidence="1">Endomembrane system</location>
        <topology evidence="1">Multi-pass membrane protein</topology>
    </subcellularLocation>
    <subcellularLocation>
        <location evidence="2">Golgi apparatus membrane</location>
    </subcellularLocation>
</comment>
<sequence length="257" mass="27924">MAASLAPMKFLSASHANLTLSTYFSTGILLGTSLLIILPEGIEVLNESGHKLTSSAIGLPLTFGFTMMYLVDKFFTIGNFPSPIVNVSPLSSILNSSLSLGLIVHGSVDGISLGSSFLDTDKTFHALVLLAIILHRIPTAFSFGTILNKKGLEDKLVVWHLALFALSTPIFTWLTIGFVSVFNTDILYVTGLLLLFSAGTFFYIVNHVMNEFDVSSSWDMPNSSDTETTMTHQGNRVNLLLPLLGLTLPVLISFFKE</sequence>
<dbReference type="PANTHER" id="PTHR16133:SF0">
    <property type="entry name" value="ZINC_IRON REGULATED TRANSPORTER-RELATED PROTEIN 102B, ISOFORM E"/>
    <property type="match status" value="1"/>
</dbReference>
<dbReference type="GO" id="GO:0006829">
    <property type="term" value="P:zinc ion transport"/>
    <property type="evidence" value="ECO:0007669"/>
    <property type="project" value="InterPro"/>
</dbReference>
<dbReference type="GO" id="GO:0046873">
    <property type="term" value="F:metal ion transmembrane transporter activity"/>
    <property type="evidence" value="ECO:0007669"/>
    <property type="project" value="InterPro"/>
</dbReference>
<keyword evidence="9" id="KW-1185">Reference proteome</keyword>
<feature type="transmembrane region" description="Helical" evidence="7">
    <location>
        <begin position="237"/>
        <end position="255"/>
    </location>
</feature>
<feature type="transmembrane region" description="Helical" evidence="7">
    <location>
        <begin position="156"/>
        <end position="180"/>
    </location>
</feature>
<evidence type="ECO:0000256" key="2">
    <source>
        <dbReference type="ARBA" id="ARBA00004394"/>
    </source>
</evidence>
<dbReference type="InterPro" id="IPR045891">
    <property type="entry name" value="ZIP9"/>
</dbReference>
<dbReference type="GO" id="GO:0000139">
    <property type="term" value="C:Golgi membrane"/>
    <property type="evidence" value="ECO:0007669"/>
    <property type="project" value="UniProtKB-SubCell"/>
</dbReference>
<evidence type="ECO:0000256" key="7">
    <source>
        <dbReference type="SAM" id="Phobius"/>
    </source>
</evidence>
<dbReference type="RefSeq" id="XP_049178353.1">
    <property type="nucleotide sequence ID" value="XM_049326165.1"/>
</dbReference>
<feature type="transmembrane region" description="Helical" evidence="7">
    <location>
        <begin position="83"/>
        <end position="104"/>
    </location>
</feature>
<proteinExistence type="predicted"/>
<feature type="transmembrane region" description="Helical" evidence="7">
    <location>
        <begin position="186"/>
        <end position="205"/>
    </location>
</feature>
<dbReference type="PANTHER" id="PTHR16133">
    <property type="entry name" value="SOLUTE CARRIER FAMILY 39 ZINC TRANSPORTER , MEMBER 9-RELATED"/>
    <property type="match status" value="1"/>
</dbReference>
<gene>
    <name evidence="8" type="ORF">KGF56_004698</name>
</gene>
<evidence type="ECO:0000313" key="8">
    <source>
        <dbReference type="EMBL" id="KAI3402606.2"/>
    </source>
</evidence>
<name>A0AAI9STL3_9ASCO</name>
<feature type="transmembrane region" description="Helical" evidence="7">
    <location>
        <begin position="51"/>
        <end position="71"/>
    </location>
</feature>
<evidence type="ECO:0000256" key="5">
    <source>
        <dbReference type="ARBA" id="ARBA00023034"/>
    </source>
</evidence>
<reference evidence="8" key="1">
    <citation type="journal article" date="2022" name="DNA Res.">
        <title>Genome analysis of five recently described species of the CUG-Ser clade uncovers Candida theae as a new hybrid lineage with pathogenic potential in the Candida parapsilosis species complex.</title>
        <authorList>
            <person name="Mixao V."/>
            <person name="Del Olmo V."/>
            <person name="Hegedusova E."/>
            <person name="Saus E."/>
            <person name="Pryszcz L."/>
            <person name="Cillingova A."/>
            <person name="Nosek J."/>
            <person name="Gabaldon T."/>
        </authorList>
    </citation>
    <scope>NUCLEOTIDE SEQUENCE</scope>
    <source>
        <strain evidence="8">CBS 10844</strain>
    </source>
</reference>
<protein>
    <submittedName>
        <fullName evidence="8">Uncharacterized protein</fullName>
    </submittedName>
</protein>
<dbReference type="Pfam" id="PF02535">
    <property type="entry name" value="Zip"/>
    <property type="match status" value="1"/>
</dbReference>
<dbReference type="AlphaFoldDB" id="A0AAI9STL3"/>
<accession>A0AAI9STL3</accession>
<dbReference type="EMBL" id="JAHUZD010000143">
    <property type="protein sequence ID" value="KAI3402606.2"/>
    <property type="molecule type" value="Genomic_DNA"/>
</dbReference>
<keyword evidence="4 7" id="KW-1133">Transmembrane helix</keyword>
<evidence type="ECO:0000256" key="1">
    <source>
        <dbReference type="ARBA" id="ARBA00004127"/>
    </source>
</evidence>